<dbReference type="KEGG" id="vg:36841482"/>
<reference evidence="1" key="1">
    <citation type="journal article" date="2018" name="Nat. Commun.">
        <title>Diversity and evolution of the emerging Pandoraviridae family.</title>
        <authorList>
            <person name="Legendre M."/>
            <person name="Fabre E."/>
            <person name="Poirot O."/>
            <person name="Jeudy S."/>
            <person name="Lartigue A."/>
            <person name="Alempic J.M."/>
            <person name="Beucher L."/>
            <person name="Philippe N."/>
            <person name="Bertaux L."/>
            <person name="Christo-Foroux E."/>
            <person name="Labadie K."/>
            <person name="Coute Y."/>
            <person name="Abergel C."/>
            <person name="Claverie J.M."/>
        </authorList>
    </citation>
    <scope>NUCLEOTIDE SEQUENCE [LARGE SCALE GENOMIC DNA]</scope>
    <source>
        <strain evidence="1">Macleodensis</strain>
    </source>
</reference>
<dbReference type="RefSeq" id="YP_009481023.1">
    <property type="nucleotide sequence ID" value="NC_037665.1"/>
</dbReference>
<evidence type="ECO:0000313" key="1">
    <source>
        <dbReference type="EMBL" id="AVK77027.1"/>
    </source>
</evidence>
<dbReference type="EMBL" id="MG011691">
    <property type="protein sequence ID" value="AVK77027.1"/>
    <property type="molecule type" value="Genomic_DNA"/>
</dbReference>
<gene>
    <name evidence="1" type="ORF">pmac_cds_339</name>
</gene>
<protein>
    <submittedName>
        <fullName evidence="1">Uncharacterized protein</fullName>
    </submittedName>
</protein>
<dbReference type="GeneID" id="36841482"/>
<accession>A0A2U7UF02</accession>
<proteinExistence type="predicted"/>
<organism evidence="1">
    <name type="scientific">Pandoravirus macleodensis</name>
    <dbReference type="NCBI Taxonomy" id="2107707"/>
    <lineage>
        <taxon>Viruses</taxon>
        <taxon>Pandoravirus</taxon>
    </lineage>
</organism>
<sequence>MGDKGQHAETTKQSADDIVIDADGRAWYTVVNRRTAWARFLAKHPTDLHSTTQLGTRFLCATNRNRRFDIADPVNDIIKSWCYTAGYVYNPIKLAYKDAQSYCRYTAEPERCVADLVTAIYDDDDPETQPVPYVPVDEVPAIIAKCGVPDRIGLYRDIRRVTLMRVAAEMGGPVNVAAQGGMSLEVRRGLIEQSARYHKLDETTIQCLRDALPLRERPGDQNQP</sequence>
<dbReference type="Proteomes" id="UP000249758">
    <property type="component" value="Segment"/>
</dbReference>
<name>A0A2U7UF02_9VIRU</name>